<accession>A0A397SZ40</accession>
<organism evidence="1 2">
    <name type="scientific">Glomus cerebriforme</name>
    <dbReference type="NCBI Taxonomy" id="658196"/>
    <lineage>
        <taxon>Eukaryota</taxon>
        <taxon>Fungi</taxon>
        <taxon>Fungi incertae sedis</taxon>
        <taxon>Mucoromycota</taxon>
        <taxon>Glomeromycotina</taxon>
        <taxon>Glomeromycetes</taxon>
        <taxon>Glomerales</taxon>
        <taxon>Glomeraceae</taxon>
        <taxon>Glomus</taxon>
    </lineage>
</organism>
<comment type="caution">
    <text evidence="1">The sequence shown here is derived from an EMBL/GenBank/DDBJ whole genome shotgun (WGS) entry which is preliminary data.</text>
</comment>
<protein>
    <submittedName>
        <fullName evidence="1">Uncharacterized protein</fullName>
    </submittedName>
</protein>
<sequence length="69" mass="7959">MNSYLPILSMILVNSSEAGVHLLINDEESIIMHSWYRSFQGDIEQISMEKYKDNGIDKSVRITELSIRV</sequence>
<proteinExistence type="predicted"/>
<dbReference type="OrthoDB" id="424831at2759"/>
<dbReference type="EMBL" id="QKYT01000155">
    <property type="protein sequence ID" value="RIA91338.1"/>
    <property type="molecule type" value="Genomic_DNA"/>
</dbReference>
<reference evidence="1 2" key="1">
    <citation type="submission" date="2018-06" db="EMBL/GenBank/DDBJ databases">
        <title>Comparative genomics reveals the genomic features of Rhizophagus irregularis, R. cerebriforme, R. diaphanum and Gigaspora rosea, and their symbiotic lifestyle signature.</title>
        <authorList>
            <person name="Morin E."/>
            <person name="San Clemente H."/>
            <person name="Chen E.C.H."/>
            <person name="De La Providencia I."/>
            <person name="Hainaut M."/>
            <person name="Kuo A."/>
            <person name="Kohler A."/>
            <person name="Murat C."/>
            <person name="Tang N."/>
            <person name="Roy S."/>
            <person name="Loubradou J."/>
            <person name="Henrissat B."/>
            <person name="Grigoriev I.V."/>
            <person name="Corradi N."/>
            <person name="Roux C."/>
            <person name="Martin F.M."/>
        </authorList>
    </citation>
    <scope>NUCLEOTIDE SEQUENCE [LARGE SCALE GENOMIC DNA]</scope>
    <source>
        <strain evidence="1 2">DAOM 227022</strain>
    </source>
</reference>
<evidence type="ECO:0000313" key="1">
    <source>
        <dbReference type="EMBL" id="RIA91338.1"/>
    </source>
</evidence>
<dbReference type="Proteomes" id="UP000265703">
    <property type="component" value="Unassembled WGS sequence"/>
</dbReference>
<evidence type="ECO:0000313" key="2">
    <source>
        <dbReference type="Proteomes" id="UP000265703"/>
    </source>
</evidence>
<name>A0A397SZ40_9GLOM</name>
<gene>
    <name evidence="1" type="ORF">C1645_822199</name>
</gene>
<keyword evidence="2" id="KW-1185">Reference proteome</keyword>
<dbReference type="AlphaFoldDB" id="A0A397SZ40"/>
<dbReference type="STRING" id="658196.A0A397SZ40"/>